<gene>
    <name evidence="1" type="ORF">PCC6912_39400</name>
</gene>
<proteinExistence type="predicted"/>
<organism evidence="1 2">
    <name type="scientific">Chlorogloeopsis fritschii PCC 6912</name>
    <dbReference type="NCBI Taxonomy" id="211165"/>
    <lineage>
        <taxon>Bacteria</taxon>
        <taxon>Bacillati</taxon>
        <taxon>Cyanobacteriota</taxon>
        <taxon>Cyanophyceae</taxon>
        <taxon>Nostocales</taxon>
        <taxon>Chlorogloeopsidaceae</taxon>
        <taxon>Chlorogloeopsis</taxon>
    </lineage>
</organism>
<evidence type="ECO:0000313" key="2">
    <source>
        <dbReference type="Proteomes" id="UP000268857"/>
    </source>
</evidence>
<dbReference type="Proteomes" id="UP000268857">
    <property type="component" value="Unassembled WGS sequence"/>
</dbReference>
<protein>
    <submittedName>
        <fullName evidence="1">Uncharacterized protein</fullName>
    </submittedName>
</protein>
<dbReference type="STRING" id="211165.GCA_000317285_01793"/>
<accession>A0A3S0XNT1</accession>
<comment type="caution">
    <text evidence="1">The sequence shown here is derived from an EMBL/GenBank/DDBJ whole genome shotgun (WGS) entry which is preliminary data.</text>
</comment>
<dbReference type="AlphaFoldDB" id="A0A3S0XNT1"/>
<keyword evidence="2" id="KW-1185">Reference proteome</keyword>
<name>A0A3S0XNT1_CHLFR</name>
<dbReference type="RefSeq" id="WP_016879443.1">
    <property type="nucleotide sequence ID" value="NZ_AJLN01000059.1"/>
</dbReference>
<evidence type="ECO:0000313" key="1">
    <source>
        <dbReference type="EMBL" id="RUR76981.1"/>
    </source>
</evidence>
<reference evidence="1 2" key="1">
    <citation type="journal article" date="2019" name="Genome Biol. Evol.">
        <title>Day and night: Metabolic profiles and evolutionary relationships of six axenic non-marine cyanobacteria.</title>
        <authorList>
            <person name="Will S.E."/>
            <person name="Henke P."/>
            <person name="Boedeker C."/>
            <person name="Huang S."/>
            <person name="Brinkmann H."/>
            <person name="Rohde M."/>
            <person name="Jarek M."/>
            <person name="Friedl T."/>
            <person name="Seufert S."/>
            <person name="Schumacher M."/>
            <person name="Overmann J."/>
            <person name="Neumann-Schaal M."/>
            <person name="Petersen J."/>
        </authorList>
    </citation>
    <scope>NUCLEOTIDE SEQUENCE [LARGE SCALE GENOMIC DNA]</scope>
    <source>
        <strain evidence="1 2">PCC 6912</strain>
    </source>
</reference>
<dbReference type="EMBL" id="RSCJ01000018">
    <property type="protein sequence ID" value="RUR76981.1"/>
    <property type="molecule type" value="Genomic_DNA"/>
</dbReference>
<sequence>MPIKIVYDKSIPTIKDQDVEASVACFLEKADILAKQESLGIELTFRTSNPKLWNLLIDKFSDTQHLQENTTWWHNEYKLDFCCQSQQNQNQSTTYTDLSTGTV</sequence>